<dbReference type="PANTHER" id="PTHR31414">
    <property type="entry name" value="TRANSMEMBRANE PROTEIN DDB_G0292058"/>
    <property type="match status" value="1"/>
</dbReference>
<dbReference type="OMA" id="KKDIMII"/>
<proteinExistence type="predicted"/>
<accession>A0A3Q7GI01</accession>
<feature type="chain" id="PRO_5018680303" description="Protein tweety homolog" evidence="2">
    <location>
        <begin position="29"/>
        <end position="597"/>
    </location>
</feature>
<reference evidence="3" key="1">
    <citation type="journal article" date="2012" name="Nature">
        <title>The tomato genome sequence provides insights into fleshy fruit evolution.</title>
        <authorList>
            <consortium name="Tomato Genome Consortium"/>
        </authorList>
    </citation>
    <scope>NUCLEOTIDE SEQUENCE [LARGE SCALE GENOMIC DNA]</scope>
    <source>
        <strain evidence="3">cv. Heinz 1706</strain>
    </source>
</reference>
<evidence type="ECO:0000256" key="1">
    <source>
        <dbReference type="SAM" id="Phobius"/>
    </source>
</evidence>
<dbReference type="InterPro" id="IPR040283">
    <property type="entry name" value="DDB_G0292058-like"/>
</dbReference>
<keyword evidence="4" id="KW-1185">Reference proteome</keyword>
<organism evidence="3">
    <name type="scientific">Solanum lycopersicum</name>
    <name type="common">Tomato</name>
    <name type="synonym">Lycopersicon esculentum</name>
    <dbReference type="NCBI Taxonomy" id="4081"/>
    <lineage>
        <taxon>Eukaryota</taxon>
        <taxon>Viridiplantae</taxon>
        <taxon>Streptophyta</taxon>
        <taxon>Embryophyta</taxon>
        <taxon>Tracheophyta</taxon>
        <taxon>Spermatophyta</taxon>
        <taxon>Magnoliopsida</taxon>
        <taxon>eudicotyledons</taxon>
        <taxon>Gunneridae</taxon>
        <taxon>Pentapetalae</taxon>
        <taxon>asterids</taxon>
        <taxon>lamiids</taxon>
        <taxon>Solanales</taxon>
        <taxon>Solanaceae</taxon>
        <taxon>Solanoideae</taxon>
        <taxon>Solaneae</taxon>
        <taxon>Solanum</taxon>
        <taxon>Solanum subgen. Lycopersicon</taxon>
    </lineage>
</organism>
<dbReference type="STRING" id="4081.A0A3Q7GI01"/>
<evidence type="ECO:0008006" key="5">
    <source>
        <dbReference type="Google" id="ProtNLM"/>
    </source>
</evidence>
<feature type="transmembrane region" description="Helical" evidence="1">
    <location>
        <begin position="205"/>
        <end position="227"/>
    </location>
</feature>
<dbReference type="Gramene" id="Solyc03g117280.3.1">
    <property type="protein sequence ID" value="Solyc03g117280.3.1"/>
    <property type="gene ID" value="Solyc03g117280.3"/>
</dbReference>
<dbReference type="PANTHER" id="PTHR31414:SF31">
    <property type="entry name" value="PROTEIN TWEETY HOMOLOG"/>
    <property type="match status" value="1"/>
</dbReference>
<name>A0A3Q7GI01_SOLLC</name>
<feature type="transmembrane region" description="Helical" evidence="1">
    <location>
        <begin position="168"/>
        <end position="193"/>
    </location>
</feature>
<dbReference type="EnsemblPlants" id="Solyc03g117280.3.1">
    <property type="protein sequence ID" value="Solyc03g117280.3.1"/>
    <property type="gene ID" value="Solyc03g117280.3"/>
</dbReference>
<keyword evidence="1" id="KW-1133">Transmembrane helix</keyword>
<feature type="transmembrane region" description="Helical" evidence="1">
    <location>
        <begin position="345"/>
        <end position="364"/>
    </location>
</feature>
<feature type="transmembrane region" description="Helical" evidence="1">
    <location>
        <begin position="318"/>
        <end position="340"/>
    </location>
</feature>
<dbReference type="AlphaFoldDB" id="A0A3Q7GI01"/>
<dbReference type="InParanoid" id="A0A3Q7GI01"/>
<evidence type="ECO:0000256" key="2">
    <source>
        <dbReference type="SAM" id="SignalP"/>
    </source>
</evidence>
<evidence type="ECO:0000313" key="4">
    <source>
        <dbReference type="Proteomes" id="UP000004994"/>
    </source>
</evidence>
<feature type="signal peptide" evidence="2">
    <location>
        <begin position="1"/>
        <end position="28"/>
    </location>
</feature>
<sequence length="597" mass="66027">MSYTKVNSIPLTVAFSLLLVSALSLSNALVDDVVSEPTHGVVTSVSKRFLAENSATGNSSLVLAAERTHRRDPLEDRSYYTGGWNISNDHYWAKWISLRDEFLILRPLRLNLLVNFIQTKLVEFLRMVFDVFSGCHHRCQYAMFSVISSIFFAYRLDDLSVAYTGAPLFIIALFWFFACGISLFLVCICCCCCRRGRYGYSRAAYALSLIFLSAFTIAAIIGSIFLYTGQGKFHDGTKDTLDYVVQQAGSTVDNLRNVSKILAVAKHTGISQIFLPQNVQNNIDKVDTKISSAAETLETETEKNKKDIMVVLDLVRRILIIVAAVMLGLAALGFCTFYALSNLVIIGWILVAVTFILCGAFLVLHNATGDTCVAMDDWVKNPSAHTALDKIIPCVDTATAQETLSQSKEVTYQLVGVTNTIITNVSNINLPPGVSYNQSGPLVPNLCNPFNSDKTDRKCASGEVELSNATQVWKNYVCEVSASNVCSTVGRLTPSMYDQMTAVVNVSNGLYHSGPFLKELLDCTFLRDTFTVIHDEHCPDLSRYSKWIYIGLALVSVSVMLSLVCWVLYARERRHRKYTKLVDATSGQESLAGKSHG</sequence>
<reference evidence="3" key="2">
    <citation type="submission" date="2019-01" db="UniProtKB">
        <authorList>
            <consortium name="EnsemblPlants"/>
        </authorList>
    </citation>
    <scope>IDENTIFICATION</scope>
    <source>
        <strain evidence="3">cv. Heinz 1706</strain>
    </source>
</reference>
<evidence type="ECO:0000313" key="3">
    <source>
        <dbReference type="EnsemblPlants" id="Solyc03g117280.3.1"/>
    </source>
</evidence>
<keyword evidence="2" id="KW-0732">Signal</keyword>
<keyword evidence="1" id="KW-0472">Membrane</keyword>
<keyword evidence="1" id="KW-0812">Transmembrane</keyword>
<dbReference type="Proteomes" id="UP000004994">
    <property type="component" value="Chromosome 3"/>
</dbReference>
<feature type="transmembrane region" description="Helical" evidence="1">
    <location>
        <begin position="547"/>
        <end position="570"/>
    </location>
</feature>
<protein>
    <recommendedName>
        <fullName evidence="5">Protein tweety homolog</fullName>
    </recommendedName>
</protein>